<proteinExistence type="predicted"/>
<dbReference type="AlphaFoldDB" id="A0A1Y5Q5M7"/>
<dbReference type="PROSITE" id="PS51257">
    <property type="entry name" value="PROKAR_LIPOPROTEIN"/>
    <property type="match status" value="1"/>
</dbReference>
<gene>
    <name evidence="1" type="ORF">STPYR_12506</name>
</gene>
<reference evidence="1" key="1">
    <citation type="submission" date="2016-03" db="EMBL/GenBank/DDBJ databases">
        <authorList>
            <person name="Ploux O."/>
        </authorList>
    </citation>
    <scope>NUCLEOTIDE SEQUENCE</scope>
    <source>
        <strain evidence="1">UC10</strain>
    </source>
</reference>
<organism evidence="1">
    <name type="scientific">uncultured Stenotrophomonas sp</name>
    <dbReference type="NCBI Taxonomy" id="165438"/>
    <lineage>
        <taxon>Bacteria</taxon>
        <taxon>Pseudomonadati</taxon>
        <taxon>Pseudomonadota</taxon>
        <taxon>Gammaproteobacteria</taxon>
        <taxon>Lysobacterales</taxon>
        <taxon>Lysobacteraceae</taxon>
        <taxon>Stenotrophomonas</taxon>
        <taxon>environmental samples</taxon>
    </lineage>
</organism>
<evidence type="ECO:0000313" key="1">
    <source>
        <dbReference type="EMBL" id="SBV37570.1"/>
    </source>
</evidence>
<dbReference type="EMBL" id="FLTS01000001">
    <property type="protein sequence ID" value="SBV37570.1"/>
    <property type="molecule type" value="Genomic_DNA"/>
</dbReference>
<protein>
    <submittedName>
        <fullName evidence="1">Uncharacterized protein</fullName>
    </submittedName>
</protein>
<name>A0A1Y5Q5M7_9GAMM</name>
<sequence>MISNTRCGWYVAALAIGCWLLARADARHRADPARQADEVLLRQLGRDMAQARSLSAQAGEHGGNDELQAAAERWREALAPAGGWHPFVRNRNATADGQWQLPSQADGEAFDASAAQRMQEWLCLAREHAQGLLGSTRPRLCRQAADAIAIIDASACDLDLCQCAEALADASPSMRRWPLATGTFPY</sequence>
<accession>A0A1Y5Q5M7</accession>